<dbReference type="Proteomes" id="UP000215914">
    <property type="component" value="Unassembled WGS sequence"/>
</dbReference>
<dbReference type="EMBL" id="MNCJ02000317">
    <property type="protein sequence ID" value="KAF5816911.1"/>
    <property type="molecule type" value="Genomic_DNA"/>
</dbReference>
<dbReference type="AlphaFoldDB" id="A0A9K3JJT3"/>
<comment type="caution">
    <text evidence="1">The sequence shown here is derived from an EMBL/GenBank/DDBJ whole genome shotgun (WGS) entry which is preliminary data.</text>
</comment>
<organism evidence="1 2">
    <name type="scientific">Helianthus annuus</name>
    <name type="common">Common sunflower</name>
    <dbReference type="NCBI Taxonomy" id="4232"/>
    <lineage>
        <taxon>Eukaryota</taxon>
        <taxon>Viridiplantae</taxon>
        <taxon>Streptophyta</taxon>
        <taxon>Embryophyta</taxon>
        <taxon>Tracheophyta</taxon>
        <taxon>Spermatophyta</taxon>
        <taxon>Magnoliopsida</taxon>
        <taxon>eudicotyledons</taxon>
        <taxon>Gunneridae</taxon>
        <taxon>Pentapetalae</taxon>
        <taxon>asterids</taxon>
        <taxon>campanulids</taxon>
        <taxon>Asterales</taxon>
        <taxon>Asteraceae</taxon>
        <taxon>Asteroideae</taxon>
        <taxon>Heliantheae alliance</taxon>
        <taxon>Heliantheae</taxon>
        <taxon>Helianthus</taxon>
    </lineage>
</organism>
<accession>A0A9K3JJT3</accession>
<evidence type="ECO:0000313" key="2">
    <source>
        <dbReference type="Proteomes" id="UP000215914"/>
    </source>
</evidence>
<keyword evidence="2" id="KW-1185">Reference proteome</keyword>
<gene>
    <name evidence="1" type="ORF">HanXRQr2_Chr02g0046851</name>
</gene>
<evidence type="ECO:0000313" key="1">
    <source>
        <dbReference type="EMBL" id="KAF5816911.1"/>
    </source>
</evidence>
<proteinExistence type="predicted"/>
<sequence length="48" mass="5851">MRGGSYICGCNLEREERQTLSLWVQCLSEYMLRMKRDWVKHPLFIEML</sequence>
<reference evidence="1" key="2">
    <citation type="submission" date="2020-06" db="EMBL/GenBank/DDBJ databases">
        <title>Helianthus annuus Genome sequencing and assembly Release 2.</title>
        <authorList>
            <person name="Gouzy J."/>
            <person name="Langlade N."/>
            <person name="Munos S."/>
        </authorList>
    </citation>
    <scope>NUCLEOTIDE SEQUENCE</scope>
    <source>
        <tissue evidence="1">Leaves</tissue>
    </source>
</reference>
<name>A0A9K3JJT3_HELAN</name>
<dbReference type="Gramene" id="mRNA:HanXRQr2_Chr02g0046851">
    <property type="protein sequence ID" value="mRNA:HanXRQr2_Chr02g0046851"/>
    <property type="gene ID" value="HanXRQr2_Chr02g0046851"/>
</dbReference>
<protein>
    <submittedName>
        <fullName evidence="1">Uncharacterized protein</fullName>
    </submittedName>
</protein>
<reference evidence="1" key="1">
    <citation type="journal article" date="2017" name="Nature">
        <title>The sunflower genome provides insights into oil metabolism, flowering and Asterid evolution.</title>
        <authorList>
            <person name="Badouin H."/>
            <person name="Gouzy J."/>
            <person name="Grassa C.J."/>
            <person name="Murat F."/>
            <person name="Staton S.E."/>
            <person name="Cottret L."/>
            <person name="Lelandais-Briere C."/>
            <person name="Owens G.L."/>
            <person name="Carrere S."/>
            <person name="Mayjonade B."/>
            <person name="Legrand L."/>
            <person name="Gill N."/>
            <person name="Kane N.C."/>
            <person name="Bowers J.E."/>
            <person name="Hubner S."/>
            <person name="Bellec A."/>
            <person name="Berard A."/>
            <person name="Berges H."/>
            <person name="Blanchet N."/>
            <person name="Boniface M.C."/>
            <person name="Brunel D."/>
            <person name="Catrice O."/>
            <person name="Chaidir N."/>
            <person name="Claudel C."/>
            <person name="Donnadieu C."/>
            <person name="Faraut T."/>
            <person name="Fievet G."/>
            <person name="Helmstetter N."/>
            <person name="King M."/>
            <person name="Knapp S.J."/>
            <person name="Lai Z."/>
            <person name="Le Paslier M.C."/>
            <person name="Lippi Y."/>
            <person name="Lorenzon L."/>
            <person name="Mandel J.R."/>
            <person name="Marage G."/>
            <person name="Marchand G."/>
            <person name="Marquand E."/>
            <person name="Bret-Mestries E."/>
            <person name="Morien E."/>
            <person name="Nambeesan S."/>
            <person name="Nguyen T."/>
            <person name="Pegot-Espagnet P."/>
            <person name="Pouilly N."/>
            <person name="Raftis F."/>
            <person name="Sallet E."/>
            <person name="Schiex T."/>
            <person name="Thomas J."/>
            <person name="Vandecasteele C."/>
            <person name="Vares D."/>
            <person name="Vear F."/>
            <person name="Vautrin S."/>
            <person name="Crespi M."/>
            <person name="Mangin B."/>
            <person name="Burke J.M."/>
            <person name="Salse J."/>
            <person name="Munos S."/>
            <person name="Vincourt P."/>
            <person name="Rieseberg L.H."/>
            <person name="Langlade N.B."/>
        </authorList>
    </citation>
    <scope>NUCLEOTIDE SEQUENCE</scope>
    <source>
        <tissue evidence="1">Leaves</tissue>
    </source>
</reference>